<reference evidence="4 5" key="1">
    <citation type="submission" date="2017-08" db="EMBL/GenBank/DDBJ databases">
        <title>Acidophilic green algal genome provides insights into adaptation to an acidic environment.</title>
        <authorList>
            <person name="Hirooka S."/>
            <person name="Hirose Y."/>
            <person name="Kanesaki Y."/>
            <person name="Higuchi S."/>
            <person name="Fujiwara T."/>
            <person name="Onuma R."/>
            <person name="Era A."/>
            <person name="Ohbayashi R."/>
            <person name="Uzuka A."/>
            <person name="Nozaki H."/>
            <person name="Yoshikawa H."/>
            <person name="Miyagishima S.Y."/>
        </authorList>
    </citation>
    <scope>NUCLEOTIDE SEQUENCE [LARGE SCALE GENOMIC DNA]</scope>
    <source>
        <strain evidence="4 5">NIES-2499</strain>
    </source>
</reference>
<evidence type="ECO:0000259" key="3">
    <source>
        <dbReference type="PROSITE" id="PS50984"/>
    </source>
</evidence>
<proteinExistence type="inferred from homology"/>
<evidence type="ECO:0000256" key="2">
    <source>
        <dbReference type="ARBA" id="ARBA00023235"/>
    </source>
</evidence>
<keyword evidence="5" id="KW-1185">Reference proteome</keyword>
<organism evidence="4 5">
    <name type="scientific">Chlamydomonas eustigma</name>
    <dbReference type="NCBI Taxonomy" id="1157962"/>
    <lineage>
        <taxon>Eukaryota</taxon>
        <taxon>Viridiplantae</taxon>
        <taxon>Chlorophyta</taxon>
        <taxon>core chlorophytes</taxon>
        <taxon>Chlorophyceae</taxon>
        <taxon>CS clade</taxon>
        <taxon>Chlamydomonadales</taxon>
        <taxon>Chlamydomonadaceae</taxon>
        <taxon>Chlamydomonas</taxon>
    </lineage>
</organism>
<dbReference type="GO" id="GO:0009982">
    <property type="term" value="F:pseudouridine synthase activity"/>
    <property type="evidence" value="ECO:0007669"/>
    <property type="project" value="InterPro"/>
</dbReference>
<gene>
    <name evidence="4" type="ORF">CEUSTIGMA_g4809.t1</name>
</gene>
<dbReference type="OrthoDB" id="447290at2759"/>
<dbReference type="InterPro" id="IPR011760">
    <property type="entry name" value="PsdUridine_synth_TruD_insert"/>
</dbReference>
<dbReference type="InterPro" id="IPR020103">
    <property type="entry name" value="PsdUridine_synth_cat_dom_sf"/>
</dbReference>
<dbReference type="Proteomes" id="UP000232323">
    <property type="component" value="Unassembled WGS sequence"/>
</dbReference>
<dbReference type="Pfam" id="PF01142">
    <property type="entry name" value="TruD"/>
    <property type="match status" value="1"/>
</dbReference>
<dbReference type="AlphaFoldDB" id="A0A250X2P9"/>
<dbReference type="GO" id="GO:0005634">
    <property type="term" value="C:nucleus"/>
    <property type="evidence" value="ECO:0007669"/>
    <property type="project" value="TreeGrafter"/>
</dbReference>
<dbReference type="InterPro" id="IPR001656">
    <property type="entry name" value="PsdUridine_synth_TruD"/>
</dbReference>
<dbReference type="GO" id="GO:0001522">
    <property type="term" value="P:pseudouridine synthesis"/>
    <property type="evidence" value="ECO:0007669"/>
    <property type="project" value="InterPro"/>
</dbReference>
<protein>
    <recommendedName>
        <fullName evidence="3">TRUD domain-containing protein</fullName>
    </recommendedName>
</protein>
<evidence type="ECO:0000313" key="5">
    <source>
        <dbReference type="Proteomes" id="UP000232323"/>
    </source>
</evidence>
<sequence>MILSGREGEKEEVSRARAAYLKDGDAKTALKLMPMWATAERSILHVLSKKQQDGKSSGHQGEVLGAALMAVPRTLRMMYLHAYQSYLWNLAASHRVRTYGVDAVVAGDLVLVDSEHYGAQSSTLDPFARSSNLLPSNDIMDPGGLTSNPSTIPDNADSGTIAAVAACVDDADAASALTSKQRLSSVHVVTPEEVEQGRWSITDVVLPVPGNKVQYPAHATAQVYAEAARQDGILLPGLHVVSTDLSCTHQVLREEVMSIGVVPLADSMVSEDKAPDEVAAVNADSDYDMASEMLKTTPRSQLLVPPAAGALPQVPKAVAAEFSFAALTGDYRHVIVKPKAFEWKLLRYSDPNDDTLVATDLEQLQASSAFSSKKVCNVDRVTASLSSDAVMSGGNKHAPRINAAALNGCRSIVDITDAENIIATTDGGLSSGLQTDSATNESAQSASALELPRFLGLQLRFQLPSSTYATMLIRELTKESTSKDFQAALSNAGSCQKK</sequence>
<dbReference type="PANTHER" id="PTHR13326">
    <property type="entry name" value="TRNA PSEUDOURIDINE SYNTHASE D"/>
    <property type="match status" value="1"/>
</dbReference>
<dbReference type="SUPFAM" id="SSF55120">
    <property type="entry name" value="Pseudouridine synthase"/>
    <property type="match status" value="1"/>
</dbReference>
<keyword evidence="2" id="KW-0413">Isomerase</keyword>
<accession>A0A250X2P9</accession>
<name>A0A250X2P9_9CHLO</name>
<dbReference type="GO" id="GO:0003723">
    <property type="term" value="F:RNA binding"/>
    <property type="evidence" value="ECO:0007669"/>
    <property type="project" value="InterPro"/>
</dbReference>
<evidence type="ECO:0000256" key="1">
    <source>
        <dbReference type="ARBA" id="ARBA00007953"/>
    </source>
</evidence>
<dbReference type="PANTHER" id="PTHR13326:SF21">
    <property type="entry name" value="PSEUDOURIDYLATE SYNTHASE PUS7L"/>
    <property type="match status" value="1"/>
</dbReference>
<feature type="domain" description="TRUD" evidence="3">
    <location>
        <begin position="1"/>
        <end position="258"/>
    </location>
</feature>
<dbReference type="InterPro" id="IPR042214">
    <property type="entry name" value="TruD_catalytic"/>
</dbReference>
<dbReference type="EMBL" id="BEGY01000024">
    <property type="protein sequence ID" value="GAX77363.1"/>
    <property type="molecule type" value="Genomic_DNA"/>
</dbReference>
<comment type="caution">
    <text evidence="4">The sequence shown here is derived from an EMBL/GenBank/DDBJ whole genome shotgun (WGS) entry which is preliminary data.</text>
</comment>
<comment type="similarity">
    <text evidence="1">Belongs to the pseudouridine synthase TruD family.</text>
</comment>
<dbReference type="PROSITE" id="PS50984">
    <property type="entry name" value="TRUD"/>
    <property type="match status" value="1"/>
</dbReference>
<dbReference type="Gene3D" id="3.30.2350.20">
    <property type="entry name" value="TruD, catalytic domain"/>
    <property type="match status" value="2"/>
</dbReference>
<evidence type="ECO:0000313" key="4">
    <source>
        <dbReference type="EMBL" id="GAX77363.1"/>
    </source>
</evidence>
<dbReference type="STRING" id="1157962.A0A250X2P9"/>